<evidence type="ECO:0000256" key="8">
    <source>
        <dbReference type="SAM" id="MobiDB-lite"/>
    </source>
</evidence>
<protein>
    <submittedName>
        <fullName evidence="10">Cysteine desulfurase</fullName>
    </submittedName>
</protein>
<evidence type="ECO:0000313" key="10">
    <source>
        <dbReference type="EMBL" id="RNA68666.1"/>
    </source>
</evidence>
<evidence type="ECO:0000313" key="11">
    <source>
        <dbReference type="Proteomes" id="UP000278746"/>
    </source>
</evidence>
<reference evidence="10 11" key="1">
    <citation type="submission" date="2018-10" db="EMBL/GenBank/DDBJ databases">
        <title>Bacillus Keqinensis sp. nov., a moderately halophilic bacterium isolated from a saline-alkaline lake.</title>
        <authorList>
            <person name="Wang H."/>
        </authorList>
    </citation>
    <scope>NUCLEOTIDE SEQUENCE [LARGE SCALE GENOMIC DNA]</scope>
    <source>
        <strain evidence="10 11">KQ-3</strain>
    </source>
</reference>
<dbReference type="InterPro" id="IPR015421">
    <property type="entry name" value="PyrdxlP-dep_Trfase_major"/>
</dbReference>
<dbReference type="PANTHER" id="PTHR11601">
    <property type="entry name" value="CYSTEINE DESULFURYLASE FAMILY MEMBER"/>
    <property type="match status" value="1"/>
</dbReference>
<dbReference type="InterPro" id="IPR020578">
    <property type="entry name" value="Aminotrans_V_PyrdxlP_BS"/>
</dbReference>
<dbReference type="InterPro" id="IPR015424">
    <property type="entry name" value="PyrdxlP-dep_Trfase"/>
</dbReference>
<keyword evidence="3" id="KW-0479">Metal-binding</keyword>
<keyword evidence="4" id="KW-0663">Pyridoxal phosphate</keyword>
<comment type="caution">
    <text evidence="10">The sequence shown here is derived from an EMBL/GenBank/DDBJ whole genome shotgun (WGS) entry which is preliminary data.</text>
</comment>
<dbReference type="GO" id="GO:0051536">
    <property type="term" value="F:iron-sulfur cluster binding"/>
    <property type="evidence" value="ECO:0007669"/>
    <property type="project" value="UniProtKB-KW"/>
</dbReference>
<dbReference type="InterPro" id="IPR000192">
    <property type="entry name" value="Aminotrans_V_dom"/>
</dbReference>
<evidence type="ECO:0000259" key="9">
    <source>
        <dbReference type="Pfam" id="PF00266"/>
    </source>
</evidence>
<dbReference type="Gene3D" id="1.10.260.50">
    <property type="match status" value="1"/>
</dbReference>
<accession>A0A3M7TSS8</accession>
<dbReference type="InterPro" id="IPR015422">
    <property type="entry name" value="PyrdxlP-dep_Trfase_small"/>
</dbReference>
<evidence type="ECO:0000256" key="1">
    <source>
        <dbReference type="ARBA" id="ARBA00001933"/>
    </source>
</evidence>
<evidence type="ECO:0000256" key="2">
    <source>
        <dbReference type="ARBA" id="ARBA00006490"/>
    </source>
</evidence>
<dbReference type="Proteomes" id="UP000278746">
    <property type="component" value="Unassembled WGS sequence"/>
</dbReference>
<dbReference type="PIRSF" id="PIRSF005572">
    <property type="entry name" value="NifS"/>
    <property type="match status" value="1"/>
</dbReference>
<dbReference type="InterPro" id="IPR016454">
    <property type="entry name" value="Cysteine_dSase"/>
</dbReference>
<feature type="region of interest" description="Disordered" evidence="8">
    <location>
        <begin position="373"/>
        <end position="397"/>
    </location>
</feature>
<dbReference type="Gene3D" id="3.90.1150.10">
    <property type="entry name" value="Aspartate Aminotransferase, domain 1"/>
    <property type="match status" value="1"/>
</dbReference>
<evidence type="ECO:0000256" key="6">
    <source>
        <dbReference type="ARBA" id="ARBA00023014"/>
    </source>
</evidence>
<dbReference type="Pfam" id="PF00266">
    <property type="entry name" value="Aminotran_5"/>
    <property type="match status" value="1"/>
</dbReference>
<proteinExistence type="inferred from homology"/>
<evidence type="ECO:0000256" key="4">
    <source>
        <dbReference type="ARBA" id="ARBA00022898"/>
    </source>
</evidence>
<dbReference type="EMBL" id="RHIB01000001">
    <property type="protein sequence ID" value="RNA68666.1"/>
    <property type="molecule type" value="Genomic_DNA"/>
</dbReference>
<keyword evidence="11" id="KW-1185">Reference proteome</keyword>
<dbReference type="PANTHER" id="PTHR11601:SF36">
    <property type="entry name" value="CYSTEINE DESULFURASE NIFS-RELATED"/>
    <property type="match status" value="1"/>
</dbReference>
<dbReference type="GO" id="GO:0003824">
    <property type="term" value="F:catalytic activity"/>
    <property type="evidence" value="ECO:0007669"/>
    <property type="project" value="UniProtKB-ARBA"/>
</dbReference>
<keyword evidence="6" id="KW-0411">Iron-sulfur</keyword>
<feature type="compositionally biased region" description="Basic residues" evidence="8">
    <location>
        <begin position="384"/>
        <end position="397"/>
    </location>
</feature>
<sequence length="397" mass="43049">MIFLDHASTTPMSQTALAVYHETASRFYGNTASLHEGGYGASQIYEASKKAVAGALGADPSEVYFTGGGTEANDRAIRSLTAPYKGKDKHVITTKIEHPSVLSSVELLKENGFSVTFLDVDKDGRVPLSVVIEAIQEDTVLASIQHGNSEIGTIQDIKEISHICHAKGVLFHTDAVQTFGKVPIDVKELNVDALSVSAHKLYGPKGVGAVYIKEGVNWQELDYFTSPSHERGFRPGTANTPGIAAFAKAVLDCDPVKAEDELHRLREFFIKCLKARVPNAVIEGHNTSVCPHIAGFRLPGIEGQYIMLTLDRYGICVSTGSACQVAKQEASHVLSSIGKSEQESREFVRLSVGLSTSKEDLIRAVEVISTITKRTEEDSDAKKMARGRTQKQNSHHA</sequence>
<evidence type="ECO:0000256" key="7">
    <source>
        <dbReference type="RuleBase" id="RU004504"/>
    </source>
</evidence>
<dbReference type="OrthoDB" id="9808002at2"/>
<dbReference type="RefSeq" id="WP_122896192.1">
    <property type="nucleotide sequence ID" value="NZ_RHIB01000001.1"/>
</dbReference>
<evidence type="ECO:0000256" key="5">
    <source>
        <dbReference type="ARBA" id="ARBA00023004"/>
    </source>
</evidence>
<organism evidence="10 11">
    <name type="scientific">Alteribacter keqinensis</name>
    <dbReference type="NCBI Taxonomy" id="2483800"/>
    <lineage>
        <taxon>Bacteria</taxon>
        <taxon>Bacillati</taxon>
        <taxon>Bacillota</taxon>
        <taxon>Bacilli</taxon>
        <taxon>Bacillales</taxon>
        <taxon>Bacillaceae</taxon>
        <taxon>Alteribacter</taxon>
    </lineage>
</organism>
<dbReference type="NCBIfam" id="NF002806">
    <property type="entry name" value="PRK02948.1"/>
    <property type="match status" value="1"/>
</dbReference>
<gene>
    <name evidence="10" type="ORF">EBO34_01475</name>
</gene>
<dbReference type="SUPFAM" id="SSF53383">
    <property type="entry name" value="PLP-dependent transferases"/>
    <property type="match status" value="1"/>
</dbReference>
<dbReference type="PROSITE" id="PS00595">
    <property type="entry name" value="AA_TRANSFER_CLASS_5"/>
    <property type="match status" value="1"/>
</dbReference>
<name>A0A3M7TSS8_9BACI</name>
<dbReference type="AlphaFoldDB" id="A0A3M7TSS8"/>
<keyword evidence="5" id="KW-0408">Iron</keyword>
<comment type="similarity">
    <text evidence="2">Belongs to the class-V pyridoxal-phosphate-dependent aminotransferase family. NifS/IscS subfamily.</text>
</comment>
<evidence type="ECO:0000256" key="3">
    <source>
        <dbReference type="ARBA" id="ARBA00022723"/>
    </source>
</evidence>
<dbReference type="GO" id="GO:0046872">
    <property type="term" value="F:metal ion binding"/>
    <property type="evidence" value="ECO:0007669"/>
    <property type="project" value="UniProtKB-KW"/>
</dbReference>
<comment type="cofactor">
    <cofactor evidence="1 7">
        <name>pyridoxal 5'-phosphate</name>
        <dbReference type="ChEBI" id="CHEBI:597326"/>
    </cofactor>
</comment>
<feature type="compositionally biased region" description="Basic and acidic residues" evidence="8">
    <location>
        <begin position="373"/>
        <end position="383"/>
    </location>
</feature>
<feature type="domain" description="Aminotransferase class V" evidence="9">
    <location>
        <begin position="2"/>
        <end position="361"/>
    </location>
</feature>
<dbReference type="Gene3D" id="3.40.640.10">
    <property type="entry name" value="Type I PLP-dependent aspartate aminotransferase-like (Major domain)"/>
    <property type="match status" value="1"/>
</dbReference>